<gene>
    <name evidence="1" type="ORF">JZY06_12050</name>
</gene>
<dbReference type="RefSeq" id="WP_207279826.1">
    <property type="nucleotide sequence ID" value="NZ_JAFLEQ010000018.1"/>
</dbReference>
<reference evidence="1" key="1">
    <citation type="submission" date="2021-03" db="EMBL/GenBank/DDBJ databases">
        <authorList>
            <person name="Sun Q."/>
        </authorList>
    </citation>
    <scope>NUCLEOTIDE SEQUENCE</scope>
    <source>
        <strain evidence="1">CCM 8862</strain>
    </source>
</reference>
<proteinExistence type="predicted"/>
<sequence length="71" mass="7424">MDINAIMAPVIDFFQHGIGRLIGAILEAIYQLAYPANAEAAHNTPATGMTDTARGVVLDVTENAPAAADSR</sequence>
<dbReference type="EMBL" id="JAFLEQ010000018">
    <property type="protein sequence ID" value="MBN9645339.1"/>
    <property type="molecule type" value="Genomic_DNA"/>
</dbReference>
<evidence type="ECO:0000313" key="1">
    <source>
        <dbReference type="EMBL" id="MBN9645339.1"/>
    </source>
</evidence>
<dbReference type="Proteomes" id="UP000664332">
    <property type="component" value="Unassembled WGS sequence"/>
</dbReference>
<protein>
    <submittedName>
        <fullName evidence="1">Uncharacterized protein</fullName>
    </submittedName>
</protein>
<organism evidence="1 2">
    <name type="scientific">Corynebacterium mendelii</name>
    <dbReference type="NCBI Taxonomy" id="2765362"/>
    <lineage>
        <taxon>Bacteria</taxon>
        <taxon>Bacillati</taxon>
        <taxon>Actinomycetota</taxon>
        <taxon>Actinomycetes</taxon>
        <taxon>Mycobacteriales</taxon>
        <taxon>Corynebacteriaceae</taxon>
        <taxon>Corynebacterium</taxon>
    </lineage>
</organism>
<evidence type="ECO:0000313" key="2">
    <source>
        <dbReference type="Proteomes" id="UP000664332"/>
    </source>
</evidence>
<name>A0A939E1N4_9CORY</name>
<accession>A0A939E1N4</accession>
<keyword evidence="2" id="KW-1185">Reference proteome</keyword>
<comment type="caution">
    <text evidence="1">The sequence shown here is derived from an EMBL/GenBank/DDBJ whole genome shotgun (WGS) entry which is preliminary data.</text>
</comment>
<dbReference type="AlphaFoldDB" id="A0A939E1N4"/>